<comment type="caution">
    <text evidence="1">The sequence shown here is derived from an EMBL/GenBank/DDBJ whole genome shotgun (WGS) entry which is preliminary data.</text>
</comment>
<gene>
    <name evidence="1" type="ORF">BDY19DRAFT_1002702</name>
</gene>
<accession>A0ACB8ULE9</accession>
<evidence type="ECO:0000313" key="2">
    <source>
        <dbReference type="Proteomes" id="UP001055072"/>
    </source>
</evidence>
<reference evidence="1" key="1">
    <citation type="journal article" date="2021" name="Environ. Microbiol.">
        <title>Gene family expansions and transcriptome signatures uncover fungal adaptations to wood decay.</title>
        <authorList>
            <person name="Hage H."/>
            <person name="Miyauchi S."/>
            <person name="Viragh M."/>
            <person name="Drula E."/>
            <person name="Min B."/>
            <person name="Chaduli D."/>
            <person name="Navarro D."/>
            <person name="Favel A."/>
            <person name="Norest M."/>
            <person name="Lesage-Meessen L."/>
            <person name="Balint B."/>
            <person name="Merenyi Z."/>
            <person name="de Eugenio L."/>
            <person name="Morin E."/>
            <person name="Martinez A.T."/>
            <person name="Baldrian P."/>
            <person name="Stursova M."/>
            <person name="Martinez M.J."/>
            <person name="Novotny C."/>
            <person name="Magnuson J.K."/>
            <person name="Spatafora J.W."/>
            <person name="Maurice S."/>
            <person name="Pangilinan J."/>
            <person name="Andreopoulos W."/>
            <person name="LaButti K."/>
            <person name="Hundley H."/>
            <person name="Na H."/>
            <person name="Kuo A."/>
            <person name="Barry K."/>
            <person name="Lipzen A."/>
            <person name="Henrissat B."/>
            <person name="Riley R."/>
            <person name="Ahrendt S."/>
            <person name="Nagy L.G."/>
            <person name="Grigoriev I.V."/>
            <person name="Martin F."/>
            <person name="Rosso M.N."/>
        </authorList>
    </citation>
    <scope>NUCLEOTIDE SEQUENCE</scope>
    <source>
        <strain evidence="1">CBS 384.51</strain>
    </source>
</reference>
<dbReference type="EMBL" id="MU274900">
    <property type="protein sequence ID" value="KAI0095247.1"/>
    <property type="molecule type" value="Genomic_DNA"/>
</dbReference>
<organism evidence="1 2">
    <name type="scientific">Irpex rosettiformis</name>
    <dbReference type="NCBI Taxonomy" id="378272"/>
    <lineage>
        <taxon>Eukaryota</taxon>
        <taxon>Fungi</taxon>
        <taxon>Dikarya</taxon>
        <taxon>Basidiomycota</taxon>
        <taxon>Agaricomycotina</taxon>
        <taxon>Agaricomycetes</taxon>
        <taxon>Polyporales</taxon>
        <taxon>Irpicaceae</taxon>
        <taxon>Irpex</taxon>
    </lineage>
</organism>
<proteinExistence type="predicted"/>
<dbReference type="Proteomes" id="UP001055072">
    <property type="component" value="Unassembled WGS sequence"/>
</dbReference>
<sequence length="1775" mass="199359">MSGSEPVDAELKRSAWVSATIPPAYINDPKFKKYTQQVEKCLSSFDSVHEWADFISFLKQLLKTFQAYMQFKEIPRKVIVAKRLSQCLNPALPTGVHQRALDVYAHILAVLGSEGLTRDLALWSSGLFPFFEYAATSVKPILLNLFDTHYVPLQAHLRPVMKSFILALLPGLEEETGEFFDKVMGLLDRLSGAVTPSFLLQNIWLIMLTSPSARGTSLNYLSRRLPRLKADEDITTIVGRDIGLMIRAISAALEDDDSLVRRSALDVLLQSLPIDSVAVKKASTEDRAILMRAATSVVLRRDLALNRRLFTWLLGTEEASQQQVAYLKANALDLLTSTLKEEMFKPSSEYSSSRPFKIFISLLDKDEIGLPLTQSLVFDAFRAMKKGIESESDQGEEMKITASTLYEAVEPHAMWKEFLNTMLTDILSEKPSQQGIQMVRYVLVTHHTHDEEIEAIHLPIVFTATLEALNRNLKRLAEASLRETLSLLLQVWRHTRLTYLKERPRLSGETAEKDPPSGALSFAYSFYEIAPASETTHLATSPHSLIVDTFEQLVRLTSSLAQTLLDSLSQASITRDSLVQSLQLLTGFVEQMQSISDPPLVISWVPSEWLPVMLCCLESKNSSFSVVDNVVSTALKLQDAAQLQPKLIVDQRRTMESLTNSLLDYLRPPWASYHVRAVSLIWQLENSAQHPQVVSVISQSLTCKDSQRVREACDAFGVLWRLTDDSLLPGLRLKIPMMIILDTLRSDDPNLRRIGETWMRCSLKSYLRVLDPLLYDLCDPTICRSQTSLQLNGRQVQGFSYLKPFDQRYIIHLFGVLLSVVKFGGQGFTKIARSTPITRSLLNELGDRTRDVGGNVNEATYMDVVIFSLLNRYLQSEPVAQLAYALGPFNESLQSSAVDLLQTLVARGEIDMIVLQSVESAVVTKLYACVHTGRLDLQNKLLHLLHSTISALHGHVDAEIQKSARISQADQSMDGPRSQISQTSYSTNPLLIQTLVDGISITSNRPIIQHWLDFILMTIPQFHEMLQPAILPLNDCVCKQLRSTLDEITSASRISARTADVTAYSTDADFVMLLNAIERLVLLSLSHLQQTGSVEDDGMNEKPIHESSGLFGYMSNVFSSDTASLSNDDQLSVKLMDNRGLHEAIRVLYAVWDQLVITMPENWDSREESLSLIYVRTRTRCRRVLEHLFRAHPLEVLESSVDCWSRTRKADDSAAFELIDVLTSSAQNVVSMLCDCILLRNPGTLDRPRRHTPCTTLPDVVLFDFLEQYLQRLEGPLAMQVWPRLVQLCRDFIGTSREFKPQVFSSLRCFVVLADKLTQTQMVDDKRVRKELQDTFTKLIDVTLLAVRSNDSSSWIRRGQLANGSGRESPIPRSRSTLGIDEKMNTSASSLIADGTKTLTNVDVIDGVNTYLASDVIPNIRKFLVEADKVATTCGSIITSVVIPALKSRAKPLDVDSSVLAILRETTRIPAAIKAWKNPIIDMLNDNRCFNSSPSAGKEWKQLVKLLFETDKTAMMELLGRITTAPSANIFANKEYEMLLRSLNFRRLSYVILTGEKNQFLIQLPTIQEKLVDTLRNVTAPIVQSEVYLCVRILLCRLSPHNLSSFWPVILTELYRVFEQILISLPSDGAEDLGLILAASKLLDLLLVLQTEEFQVHQWIFITDTVDAIYPPDRWIPIALLDRLAEIVGALPTEGVNILPSILNHHAPVETPVVGTRPMRRPLLQSIHQIDSIRDLIPFFSQASITSYESVYNSGGMVDWDAVEDGLYQDMFDGR</sequence>
<protein>
    <submittedName>
        <fullName evidence="1">Dopey, N-terminal-domain-containing protein</fullName>
    </submittedName>
</protein>
<keyword evidence="2" id="KW-1185">Reference proteome</keyword>
<name>A0ACB8ULE9_9APHY</name>
<evidence type="ECO:0000313" key="1">
    <source>
        <dbReference type="EMBL" id="KAI0095247.1"/>
    </source>
</evidence>